<evidence type="ECO:0000313" key="3">
    <source>
        <dbReference type="Proteomes" id="UP000699691"/>
    </source>
</evidence>
<dbReference type="PROSITE" id="PS50005">
    <property type="entry name" value="TPR"/>
    <property type="match status" value="2"/>
</dbReference>
<gene>
    <name evidence="2" type="ORF">KC573_04605</name>
</gene>
<dbReference type="InterPro" id="IPR011990">
    <property type="entry name" value="TPR-like_helical_dom_sf"/>
</dbReference>
<dbReference type="Pfam" id="PF13181">
    <property type="entry name" value="TPR_8"/>
    <property type="match status" value="1"/>
</dbReference>
<dbReference type="PANTHER" id="PTHR12558:SF13">
    <property type="entry name" value="CELL DIVISION CYCLE PROTEIN 27 HOMOLOG"/>
    <property type="match status" value="1"/>
</dbReference>
<sequence>NYDVAVEYLDSAADILPISYKSQLDLGFSYRRLKQYELAKLHYQKAIALNPYVAESWFGLGVVAEETDGIESAIPYYQKAVTINPYSHPRSHAALARMYHQQFDYETAASILQKAVTDYYPINGNYRQMETVFKSTSFNTEVVNLYAYYAEVLILLGQKEDAQHFLSIAQDLDPNNLRVKLVESLISL</sequence>
<dbReference type="Pfam" id="PF13432">
    <property type="entry name" value="TPR_16"/>
    <property type="match status" value="1"/>
</dbReference>
<feature type="repeat" description="TPR" evidence="1">
    <location>
        <begin position="20"/>
        <end position="53"/>
    </location>
</feature>
<dbReference type="EMBL" id="JAGQKY010000282">
    <property type="protein sequence ID" value="MCA9398086.1"/>
    <property type="molecule type" value="Genomic_DNA"/>
</dbReference>
<accession>A0A955LWT4</accession>
<dbReference type="InterPro" id="IPR019734">
    <property type="entry name" value="TPR_rpt"/>
</dbReference>
<dbReference type="Gene3D" id="1.25.40.10">
    <property type="entry name" value="Tetratricopeptide repeat domain"/>
    <property type="match status" value="1"/>
</dbReference>
<dbReference type="AlphaFoldDB" id="A0A955LWT4"/>
<proteinExistence type="predicted"/>
<name>A0A955LWT4_UNCKA</name>
<dbReference type="SUPFAM" id="SSF48452">
    <property type="entry name" value="TPR-like"/>
    <property type="match status" value="1"/>
</dbReference>
<dbReference type="Proteomes" id="UP000699691">
    <property type="component" value="Unassembled WGS sequence"/>
</dbReference>
<reference evidence="2" key="2">
    <citation type="journal article" date="2021" name="Microbiome">
        <title>Successional dynamics and alternative stable states in a saline activated sludge microbial community over 9 years.</title>
        <authorList>
            <person name="Wang Y."/>
            <person name="Ye J."/>
            <person name="Ju F."/>
            <person name="Liu L."/>
            <person name="Boyd J.A."/>
            <person name="Deng Y."/>
            <person name="Parks D.H."/>
            <person name="Jiang X."/>
            <person name="Yin X."/>
            <person name="Woodcroft B.J."/>
            <person name="Tyson G.W."/>
            <person name="Hugenholtz P."/>
            <person name="Polz M.F."/>
            <person name="Zhang T."/>
        </authorList>
    </citation>
    <scope>NUCLEOTIDE SEQUENCE</scope>
    <source>
        <strain evidence="2">HKST-UBA02</strain>
    </source>
</reference>
<dbReference type="SMART" id="SM00028">
    <property type="entry name" value="TPR"/>
    <property type="match status" value="4"/>
</dbReference>
<keyword evidence="1" id="KW-0802">TPR repeat</keyword>
<comment type="caution">
    <text evidence="2">The sequence shown here is derived from an EMBL/GenBank/DDBJ whole genome shotgun (WGS) entry which is preliminary data.</text>
</comment>
<evidence type="ECO:0000313" key="2">
    <source>
        <dbReference type="EMBL" id="MCA9398086.1"/>
    </source>
</evidence>
<protein>
    <submittedName>
        <fullName evidence="2">Tetratricopeptide repeat protein</fullName>
    </submittedName>
</protein>
<feature type="repeat" description="TPR" evidence="1">
    <location>
        <begin position="54"/>
        <end position="87"/>
    </location>
</feature>
<feature type="non-terminal residue" evidence="2">
    <location>
        <position position="1"/>
    </location>
</feature>
<evidence type="ECO:0000256" key="1">
    <source>
        <dbReference type="PROSITE-ProRule" id="PRU00339"/>
    </source>
</evidence>
<dbReference type="PANTHER" id="PTHR12558">
    <property type="entry name" value="CELL DIVISION CYCLE 16,23,27"/>
    <property type="match status" value="1"/>
</dbReference>
<reference evidence="2" key="1">
    <citation type="submission" date="2020-04" db="EMBL/GenBank/DDBJ databases">
        <authorList>
            <person name="Zhang T."/>
        </authorList>
    </citation>
    <scope>NUCLEOTIDE SEQUENCE</scope>
    <source>
        <strain evidence="2">HKST-UBA02</strain>
    </source>
</reference>
<organism evidence="2 3">
    <name type="scientific">candidate division WWE3 bacterium</name>
    <dbReference type="NCBI Taxonomy" id="2053526"/>
    <lineage>
        <taxon>Bacteria</taxon>
        <taxon>Katanobacteria</taxon>
    </lineage>
</organism>